<sequence length="162" mass="17649">MTTRGVLRSWAEEEGWGVVDSPQTPGGCWVHCSALAVGDGPRVGQELAFTFEAVRDQDGYRFRVLRAWPADGPPRRTPGTTVVDDRSGAFTSTLTLSFDDGTPDTTTHWPPEPEPVLGTVTVTVFAREPGRNEVRVESAGTLDEDLIDAAVAELRRVRTELP</sequence>
<organism evidence="1 2">
    <name type="scientific">Kineococcus rhizosphaerae</name>
    <dbReference type="NCBI Taxonomy" id="559628"/>
    <lineage>
        <taxon>Bacteria</taxon>
        <taxon>Bacillati</taxon>
        <taxon>Actinomycetota</taxon>
        <taxon>Actinomycetes</taxon>
        <taxon>Kineosporiales</taxon>
        <taxon>Kineosporiaceae</taxon>
        <taxon>Kineococcus</taxon>
    </lineage>
</organism>
<dbReference type="Proteomes" id="UP000238083">
    <property type="component" value="Unassembled WGS sequence"/>
</dbReference>
<reference evidence="1 2" key="1">
    <citation type="submission" date="2018-03" db="EMBL/GenBank/DDBJ databases">
        <title>Genomic Encyclopedia of Archaeal and Bacterial Type Strains, Phase II (KMG-II): from individual species to whole genera.</title>
        <authorList>
            <person name="Goeker M."/>
        </authorList>
    </citation>
    <scope>NUCLEOTIDE SEQUENCE [LARGE SCALE GENOMIC DNA]</scope>
    <source>
        <strain evidence="1 2">DSM 19711</strain>
    </source>
</reference>
<gene>
    <name evidence="1" type="ORF">CLV37_110150</name>
</gene>
<comment type="caution">
    <text evidence="1">The sequence shown here is derived from an EMBL/GenBank/DDBJ whole genome shotgun (WGS) entry which is preliminary data.</text>
</comment>
<evidence type="ECO:0008006" key="3">
    <source>
        <dbReference type="Google" id="ProtNLM"/>
    </source>
</evidence>
<protein>
    <recommendedName>
        <fullName evidence="3">CspA family cold shock protein</fullName>
    </recommendedName>
</protein>
<dbReference type="AlphaFoldDB" id="A0A2T0R0F6"/>
<name>A0A2T0R0F6_9ACTN</name>
<proteinExistence type="predicted"/>
<dbReference type="EMBL" id="PVZF01000010">
    <property type="protein sequence ID" value="PRY12590.1"/>
    <property type="molecule type" value="Genomic_DNA"/>
</dbReference>
<evidence type="ECO:0000313" key="1">
    <source>
        <dbReference type="EMBL" id="PRY12590.1"/>
    </source>
</evidence>
<dbReference type="RefSeq" id="WP_211298777.1">
    <property type="nucleotide sequence ID" value="NZ_PVZF01000010.1"/>
</dbReference>
<accession>A0A2T0R0F6</accession>
<evidence type="ECO:0000313" key="2">
    <source>
        <dbReference type="Proteomes" id="UP000238083"/>
    </source>
</evidence>
<keyword evidence="2" id="KW-1185">Reference proteome</keyword>